<keyword evidence="2" id="KW-1185">Reference proteome</keyword>
<organism evidence="1 2">
    <name type="scientific">Sulfitobacter porphyrae</name>
    <dbReference type="NCBI Taxonomy" id="1246864"/>
    <lineage>
        <taxon>Bacteria</taxon>
        <taxon>Pseudomonadati</taxon>
        <taxon>Pseudomonadota</taxon>
        <taxon>Alphaproteobacteria</taxon>
        <taxon>Rhodobacterales</taxon>
        <taxon>Roseobacteraceae</taxon>
        <taxon>Sulfitobacter</taxon>
    </lineage>
</organism>
<accession>A0ABW2AZY9</accession>
<proteinExistence type="predicted"/>
<comment type="caution">
    <text evidence="1">The sequence shown here is derived from an EMBL/GenBank/DDBJ whole genome shotgun (WGS) entry which is preliminary data.</text>
</comment>
<sequence length="1558" mass="177605">MLDQASGKPLATGQTREQVIAFRAVFDNIDTKDIRFAKQTVKNRPAQLENFPGRIQGFITDSGHQRIQEPTIAFGVANRQIFDDRFDGFLDHIGGGCRCGCFIDIVHRQGNHPFGQNTTDRRQRICKHARHRRFTKQTARNTRVPENLIRKVLDRLCGILDHFRRDDFRNRLINRLHFGKNILNIRRVTTKQTAQEAATAQKTTDDTIREVFDSFYNVFNHLRRDNIRHIRCDIPEQVTNDALVAKNLIRKVLDRLCGILNHFRRDDFRDFRNRRINRLNFGKNIFHIRCVTAEQTTEDTVFSEDTIGEVFDSLYDLFDHFRRGHICQVWHGITKQVTNDTFVSKNLIREILDCLDDILDHFRRDDFRDIRNRLINRLNFGKNIFNVRRVTAQQTAQQTTDDTVFSEDTIGEVFDSLYDLFDHFRRGHICQVWRSIPEQVTDDAFVSKNLIREVLDCLDDILDHLRRDDIRHIRNRRINRLNFGKNILNIRHGTAKQTAQQTTDDTVLTENTIRKVFDRFYNALNHFRRDHVGHIRHSITEQTTNDALVAKNLIHKVFDCLDGILDHIRNRRINRLNFGKNIFHIRCVTTKQTAQQTTDDTVFSEDTIGEVFDSLDSILDHLRRDNIRHIRRDIPEQVTNDALVSKNLIGKVFDSLYNVLNHFRRDDFRDIRNRLVNRLHFGKNIFRIRCVTAKQTAQKTTDDTVFSEDTIREVFDSLYDILNHFRRDHVGHIRHSITEQTTNDALVAKNIIHKILDRLDGTLDHIRNRLINRLHFGKNIFNVRRVTAKQAAQKAAITEHRIHNAVIAQQATDDAILPENRIRKVFDSLYNVLNHFRCSHIRHIRRVAAEQTTQKAATAQHRIHNAVIAQQATDDAILSENRIRKVFDSLYDILDHFRCSHIRSSAAKQTTQKTATAQHRIDNTVVAQQTTDDTVLPENRIREVFDRLYNILDHFRCSHIRRVAAEQAAQKATITKHAVNQTVVTQQATDDAILPENRIRKVFDSLYNILDHFRCGHIRHIRSGAAKQAAQQTTAQHRIDHAVITQQASDDTVFTKDTIREVFDSLYNIPDQFLRQDIRGGRQFGRIVGTAPEETAKKRHRPEQPANATLLTRQTAQQAAITKQATQNAVFPEDAVNQTVITQKSANQPIITKEPANQTVFAKDTVNQTVIAQKPADNPVVAKHRVNQTIISENGIDNTPVAEHPRKDAVFAGEHVHHAILAQNGTKNATLAEQTTQDSILTENTANQTIIAQDTVQDPINQAVVTKDPANQTIIAQDTVQNPIDQTVLTKDPANQTIIAQDTVQNPIDQTVLTEDPANQPVIAKDTVQHPIDQTVLAKDPVNQPVITKDAVQNSIDQTVLAEDSVDQPVITQKPVHNPVDQTAVAQDTVNQTAIAKKPAENAIDQPAIAKHRVDQTIIPENGIDNAAIAQNTRKDAILADDRIDHAILAQNGAKQPVPAEQAIQQVVHKTTIADDRIDNTPDNAILTQKAADHPLIVRADILLGAGISAVVAAGLDHRSGQSTPADFGLHRDRRNGHCIRNGNNAGRICLAAMLKIC</sequence>
<dbReference type="Proteomes" id="UP001596353">
    <property type="component" value="Unassembled WGS sequence"/>
</dbReference>
<dbReference type="EMBL" id="JBHSWG010000001">
    <property type="protein sequence ID" value="MFC6758872.1"/>
    <property type="molecule type" value="Genomic_DNA"/>
</dbReference>
<reference evidence="2" key="1">
    <citation type="journal article" date="2019" name="Int. J. Syst. Evol. Microbiol.">
        <title>The Global Catalogue of Microorganisms (GCM) 10K type strain sequencing project: providing services to taxonomists for standard genome sequencing and annotation.</title>
        <authorList>
            <consortium name="The Broad Institute Genomics Platform"/>
            <consortium name="The Broad Institute Genome Sequencing Center for Infectious Disease"/>
            <person name="Wu L."/>
            <person name="Ma J."/>
        </authorList>
    </citation>
    <scope>NUCLEOTIDE SEQUENCE [LARGE SCALE GENOMIC DNA]</scope>
    <source>
        <strain evidence="2">CCUG 66188</strain>
    </source>
</reference>
<evidence type="ECO:0000313" key="2">
    <source>
        <dbReference type="Proteomes" id="UP001596353"/>
    </source>
</evidence>
<protein>
    <submittedName>
        <fullName evidence="1">Uncharacterized protein</fullName>
    </submittedName>
</protein>
<gene>
    <name evidence="1" type="ORF">ACFQFQ_04080</name>
</gene>
<name>A0ABW2AZY9_9RHOB</name>
<evidence type="ECO:0000313" key="1">
    <source>
        <dbReference type="EMBL" id="MFC6758872.1"/>
    </source>
</evidence>